<organism evidence="2 3">
    <name type="scientific">Streptomyces shenzhenensis</name>
    <dbReference type="NCBI Taxonomy" id="943815"/>
    <lineage>
        <taxon>Bacteria</taxon>
        <taxon>Bacillati</taxon>
        <taxon>Actinomycetota</taxon>
        <taxon>Actinomycetes</taxon>
        <taxon>Kitasatosporales</taxon>
        <taxon>Streptomycetaceae</taxon>
        <taxon>Streptomyces</taxon>
    </lineage>
</organism>
<dbReference type="RefSeq" id="WP_121894714.1">
    <property type="nucleotide sequence ID" value="NZ_PENI01000042.1"/>
</dbReference>
<evidence type="ECO:0008006" key="4">
    <source>
        <dbReference type="Google" id="ProtNLM"/>
    </source>
</evidence>
<dbReference type="EMBL" id="PENI01000042">
    <property type="protein sequence ID" value="RMB80433.1"/>
    <property type="molecule type" value="Genomic_DNA"/>
</dbReference>
<reference evidence="2 3" key="1">
    <citation type="submission" date="2017-11" db="EMBL/GenBank/DDBJ databases">
        <title>Draft genome of actinobacteria isolated from guarana (Paullinia cupana (Mart.) Ducke.</title>
        <authorList>
            <person name="Siqueira K.A."/>
            <person name="Liotti R.G."/>
            <person name="Mendes T.A.O."/>
            <person name="Soares M.A."/>
        </authorList>
    </citation>
    <scope>NUCLEOTIDE SEQUENCE [LARGE SCALE GENOMIC DNA]</scope>
    <source>
        <strain evidence="2 3">193</strain>
    </source>
</reference>
<evidence type="ECO:0000256" key="1">
    <source>
        <dbReference type="SAM" id="SignalP"/>
    </source>
</evidence>
<evidence type="ECO:0000313" key="3">
    <source>
        <dbReference type="Proteomes" id="UP000270471"/>
    </source>
</evidence>
<sequence length="154" mass="16973">MRRPVRGTAIMLSVGVLLAGALSTAAAAPSAPVRAGHQARQSATPVLVDCFWNSSVRPGDFILACGDGNSRLTELHWSAWGRDSATAQGVNLVNDCKPYCAAGKFHAYPVTVRLDRPERWQRHPELNHYTRISLTYSEKRPDGYERVTTLPLWS</sequence>
<comment type="caution">
    <text evidence="2">The sequence shown here is derived from an EMBL/GenBank/DDBJ whole genome shotgun (WGS) entry which is preliminary data.</text>
</comment>
<name>A0A3M0I122_9ACTN</name>
<evidence type="ECO:0000313" key="2">
    <source>
        <dbReference type="EMBL" id="RMB80433.1"/>
    </source>
</evidence>
<keyword evidence="3" id="KW-1185">Reference proteome</keyword>
<dbReference type="AlphaFoldDB" id="A0A3M0I122"/>
<dbReference type="Proteomes" id="UP000270471">
    <property type="component" value="Unassembled WGS sequence"/>
</dbReference>
<feature type="signal peptide" evidence="1">
    <location>
        <begin position="1"/>
        <end position="27"/>
    </location>
</feature>
<dbReference type="OrthoDB" id="5149662at2"/>
<accession>A0A3M0I122</accession>
<feature type="chain" id="PRO_5018110628" description="Secreted protein" evidence="1">
    <location>
        <begin position="28"/>
        <end position="154"/>
    </location>
</feature>
<protein>
    <recommendedName>
        <fullName evidence="4">Secreted protein</fullName>
    </recommendedName>
</protein>
<keyword evidence="1" id="KW-0732">Signal</keyword>
<proteinExistence type="predicted"/>
<gene>
    <name evidence="2" type="ORF">CTZ28_39945</name>
</gene>